<comment type="caution">
    <text evidence="2">The sequence shown here is derived from an EMBL/GenBank/DDBJ whole genome shotgun (WGS) entry which is preliminary data.</text>
</comment>
<evidence type="ECO:0000256" key="1">
    <source>
        <dbReference type="SAM" id="Phobius"/>
    </source>
</evidence>
<dbReference type="RefSeq" id="WP_095130240.1">
    <property type="nucleotide sequence ID" value="NZ_NIBG01000001.1"/>
</dbReference>
<dbReference type="OrthoDB" id="1955854at2"/>
<keyword evidence="1" id="KW-0812">Transmembrane</keyword>
<protein>
    <submittedName>
        <fullName evidence="2">Uncharacterized protein</fullName>
    </submittedName>
</protein>
<name>A0A267MNX8_9FIRM</name>
<proteinExistence type="predicted"/>
<keyword evidence="1" id="KW-1133">Transmembrane helix</keyword>
<evidence type="ECO:0000313" key="3">
    <source>
        <dbReference type="Proteomes" id="UP000216024"/>
    </source>
</evidence>
<feature type="transmembrane region" description="Helical" evidence="1">
    <location>
        <begin position="98"/>
        <end position="116"/>
    </location>
</feature>
<evidence type="ECO:0000313" key="2">
    <source>
        <dbReference type="EMBL" id="PAB61122.1"/>
    </source>
</evidence>
<organism evidence="2 3">
    <name type="scientific">Anaeromicrobium sediminis</name>
    <dbReference type="NCBI Taxonomy" id="1478221"/>
    <lineage>
        <taxon>Bacteria</taxon>
        <taxon>Bacillati</taxon>
        <taxon>Bacillota</taxon>
        <taxon>Clostridia</taxon>
        <taxon>Peptostreptococcales</taxon>
        <taxon>Thermotaleaceae</taxon>
        <taxon>Anaeromicrobium</taxon>
    </lineage>
</organism>
<dbReference type="EMBL" id="NIBG01000001">
    <property type="protein sequence ID" value="PAB61122.1"/>
    <property type="molecule type" value="Genomic_DNA"/>
</dbReference>
<dbReference type="Proteomes" id="UP000216024">
    <property type="component" value="Unassembled WGS sequence"/>
</dbReference>
<reference evidence="2 3" key="1">
    <citation type="submission" date="2017-06" db="EMBL/GenBank/DDBJ databases">
        <title>Draft genome sequence of anaerobic fermentative bacterium Anaeromicrobium sediminis DY2726D isolated from West Pacific Ocean sediments.</title>
        <authorList>
            <person name="Zeng X."/>
        </authorList>
    </citation>
    <scope>NUCLEOTIDE SEQUENCE [LARGE SCALE GENOMIC DNA]</scope>
    <source>
        <strain evidence="2 3">DY2726D</strain>
    </source>
</reference>
<dbReference type="AlphaFoldDB" id="A0A267MNX8"/>
<gene>
    <name evidence="2" type="ORF">CCE28_01465</name>
</gene>
<sequence>MAAHYTLEPMLFPSDKTEEFNQFMDEYGTKPDRYIWNQIAKVKTNVDQKTIEKYINNLDLIAKTNDLITDDHLKRIERVKKILLSNPSAPPQEIESQWFGFGVSLLLWFLILVIIWRQPCCPPKDPCYPGGPCPYGASARGRSVRARSCRRYTFDSRKKRP</sequence>
<keyword evidence="1" id="KW-0472">Membrane</keyword>
<accession>A0A267MNX8</accession>
<keyword evidence="3" id="KW-1185">Reference proteome</keyword>